<evidence type="ECO:0000313" key="10">
    <source>
        <dbReference type="Proteomes" id="UP000001357"/>
    </source>
</evidence>
<dbReference type="GO" id="GO:0006261">
    <property type="term" value="P:DNA-templated DNA replication"/>
    <property type="evidence" value="ECO:0007669"/>
    <property type="project" value="InterPro"/>
</dbReference>
<evidence type="ECO:0000256" key="1">
    <source>
        <dbReference type="ARBA" id="ARBA00004123"/>
    </source>
</evidence>
<dbReference type="FunCoup" id="A9URY3">
    <property type="interactions" value="950"/>
</dbReference>
<dbReference type="GO" id="GO:0000811">
    <property type="term" value="C:GINS complex"/>
    <property type="evidence" value="ECO:0000318"/>
    <property type="project" value="GO_Central"/>
</dbReference>
<evidence type="ECO:0000256" key="2">
    <source>
        <dbReference type="ARBA" id="ARBA00008187"/>
    </source>
</evidence>
<evidence type="ECO:0000256" key="4">
    <source>
        <dbReference type="ARBA" id="ARBA00022705"/>
    </source>
</evidence>
<dbReference type="Pfam" id="PF16922">
    <property type="entry name" value="SLD5_C"/>
    <property type="match status" value="1"/>
</dbReference>
<dbReference type="InterPro" id="IPR038749">
    <property type="entry name" value="Sld5_GINS_A"/>
</dbReference>
<comment type="subcellular location">
    <subcellularLocation>
        <location evidence="1 6">Nucleus</location>
    </subcellularLocation>
</comment>
<evidence type="ECO:0000313" key="9">
    <source>
        <dbReference type="EMBL" id="EDQ91685.1"/>
    </source>
</evidence>
<dbReference type="EMBL" id="CH991544">
    <property type="protein sequence ID" value="EDQ91685.1"/>
    <property type="molecule type" value="Genomic_DNA"/>
</dbReference>
<sequence length="242" mass="28683">MEDEDASQPPQHLARDRLKRLKQAWLNEVNAPELLPFETDAVRWLHDAVTAQNEQAEAGAYQDLNTKFAFAIYRMEMDRIRYLLSSYLRARLRKIEQHIFHLVHNEDQLRRLSPQERAFVSNYRRILQNHLDQAFLQQIPGAAKPSCNMEFLLTMWRHAHDDFHQPLTLENFRSLNDPQIIEQPNLDRHVFCQFDAPLDVLPLSEDPADRDLVLRDVRRGDVYLLRYRVVRELLLDQTAHLV</sequence>
<keyword evidence="10" id="KW-1185">Reference proteome</keyword>
<dbReference type="PIRSF" id="PIRSF007764">
    <property type="entry name" value="Sld5"/>
    <property type="match status" value="1"/>
</dbReference>
<accession>A9URY3</accession>
<gene>
    <name evidence="9" type="ORF">MONBRDRAFT_22745</name>
</gene>
<reference evidence="9 10" key="1">
    <citation type="journal article" date="2008" name="Nature">
        <title>The genome of the choanoflagellate Monosiga brevicollis and the origin of metazoans.</title>
        <authorList>
            <consortium name="JGI Sequencing"/>
            <person name="King N."/>
            <person name="Westbrook M.J."/>
            <person name="Young S.L."/>
            <person name="Kuo A."/>
            <person name="Abedin M."/>
            <person name="Chapman J."/>
            <person name="Fairclough S."/>
            <person name="Hellsten U."/>
            <person name="Isogai Y."/>
            <person name="Letunic I."/>
            <person name="Marr M."/>
            <person name="Pincus D."/>
            <person name="Putnam N."/>
            <person name="Rokas A."/>
            <person name="Wright K.J."/>
            <person name="Zuzow R."/>
            <person name="Dirks W."/>
            <person name="Good M."/>
            <person name="Goodstein D."/>
            <person name="Lemons D."/>
            <person name="Li W."/>
            <person name="Lyons J.B."/>
            <person name="Morris A."/>
            <person name="Nichols S."/>
            <person name="Richter D.J."/>
            <person name="Salamov A."/>
            <person name="Bork P."/>
            <person name="Lim W.A."/>
            <person name="Manning G."/>
            <person name="Miller W.T."/>
            <person name="McGinnis W."/>
            <person name="Shapiro H."/>
            <person name="Tjian R."/>
            <person name="Grigoriev I.V."/>
            <person name="Rokhsar D."/>
        </authorList>
    </citation>
    <scope>NUCLEOTIDE SEQUENCE [LARGE SCALE GENOMIC DNA]</scope>
    <source>
        <strain evidence="10">MX1 / ATCC 50154</strain>
    </source>
</reference>
<dbReference type="InterPro" id="IPR036224">
    <property type="entry name" value="GINS_bundle-like_dom_sf"/>
</dbReference>
<dbReference type="CDD" id="cd11711">
    <property type="entry name" value="GINS_A_Sld5"/>
    <property type="match status" value="1"/>
</dbReference>
<dbReference type="PANTHER" id="PTHR21206:SF0">
    <property type="entry name" value="DNA REPLICATION COMPLEX GINS PROTEIN SLD5"/>
    <property type="match status" value="1"/>
</dbReference>
<organism evidence="9 10">
    <name type="scientific">Monosiga brevicollis</name>
    <name type="common">Choanoflagellate</name>
    <dbReference type="NCBI Taxonomy" id="81824"/>
    <lineage>
        <taxon>Eukaryota</taxon>
        <taxon>Choanoflagellata</taxon>
        <taxon>Craspedida</taxon>
        <taxon>Salpingoecidae</taxon>
        <taxon>Monosiga</taxon>
    </lineage>
</organism>
<dbReference type="SUPFAM" id="SSF160059">
    <property type="entry name" value="PriA/YqbF domain"/>
    <property type="match status" value="1"/>
</dbReference>
<keyword evidence="4 6" id="KW-0235">DNA replication</keyword>
<dbReference type="eggNOG" id="KOG3176">
    <property type="taxonomic scope" value="Eukaryota"/>
</dbReference>
<dbReference type="PANTHER" id="PTHR21206">
    <property type="entry name" value="SLD5 PROTEIN"/>
    <property type="match status" value="1"/>
</dbReference>
<dbReference type="CDD" id="cd21692">
    <property type="entry name" value="GINS_B_Sld5"/>
    <property type="match status" value="1"/>
</dbReference>
<feature type="domain" description="GINS subunit" evidence="7">
    <location>
        <begin position="52"/>
        <end position="133"/>
    </location>
</feature>
<dbReference type="InterPro" id="IPR031633">
    <property type="entry name" value="SLD5_C"/>
</dbReference>
<dbReference type="STRING" id="81824.A9URY3"/>
<feature type="domain" description="DNA replication complex GINS protein SLD5 C-terminal" evidence="8">
    <location>
        <begin position="184"/>
        <end position="242"/>
    </location>
</feature>
<dbReference type="GeneID" id="5888681"/>
<dbReference type="InParanoid" id="A9URY3"/>
<protein>
    <recommendedName>
        <fullName evidence="3 6">DNA replication complex GINS protein SLD5</fullName>
    </recommendedName>
</protein>
<evidence type="ECO:0000256" key="3">
    <source>
        <dbReference type="ARBA" id="ARBA00014804"/>
    </source>
</evidence>
<dbReference type="SUPFAM" id="SSF158573">
    <property type="entry name" value="GINS helical bundle-like"/>
    <property type="match status" value="1"/>
</dbReference>
<dbReference type="AlphaFoldDB" id="A9URY3"/>
<evidence type="ECO:0000259" key="7">
    <source>
        <dbReference type="Pfam" id="PF05916"/>
    </source>
</evidence>
<comment type="similarity">
    <text evidence="2 6">Belongs to the GINS4/SLD5 family.</text>
</comment>
<dbReference type="Proteomes" id="UP000001357">
    <property type="component" value="Unassembled WGS sequence"/>
</dbReference>
<dbReference type="InterPro" id="IPR008591">
    <property type="entry name" value="GINS_Sld5"/>
</dbReference>
<dbReference type="Gene3D" id="1.20.58.1030">
    <property type="match status" value="1"/>
</dbReference>
<evidence type="ECO:0000259" key="8">
    <source>
        <dbReference type="Pfam" id="PF16922"/>
    </source>
</evidence>
<dbReference type="RefSeq" id="XP_001742971.1">
    <property type="nucleotide sequence ID" value="XM_001742919.1"/>
</dbReference>
<evidence type="ECO:0000256" key="5">
    <source>
        <dbReference type="ARBA" id="ARBA00023242"/>
    </source>
</evidence>
<name>A9URY3_MONBE</name>
<proteinExistence type="inferred from homology"/>
<dbReference type="Pfam" id="PF05916">
    <property type="entry name" value="Sld5"/>
    <property type="match status" value="1"/>
</dbReference>
<dbReference type="OMA" id="ILETAWI"/>
<evidence type="ECO:0000256" key="6">
    <source>
        <dbReference type="PIRNR" id="PIRNR007764"/>
    </source>
</evidence>
<dbReference type="KEGG" id="mbr:MONBRDRAFT_22745"/>
<dbReference type="GO" id="GO:0000727">
    <property type="term" value="P:double-strand break repair via break-induced replication"/>
    <property type="evidence" value="ECO:0000318"/>
    <property type="project" value="GO_Central"/>
</dbReference>
<keyword evidence="5 6" id="KW-0539">Nucleus</keyword>
<dbReference type="FunFam" id="1.20.58.1030:FF:000005">
    <property type="entry name" value="DNA replication complex GINS protein SLD5"/>
    <property type="match status" value="1"/>
</dbReference>
<comment type="function">
    <text evidence="6">The GINS complex plays an essential role in the initiation of DNA replication.</text>
</comment>
<dbReference type="InterPro" id="IPR021151">
    <property type="entry name" value="GINS_A"/>
</dbReference>